<comment type="caution">
    <text evidence="1">The sequence shown here is derived from an EMBL/GenBank/DDBJ whole genome shotgun (WGS) entry which is preliminary data.</text>
</comment>
<dbReference type="EMBL" id="JAZGQO010000001">
    <property type="protein sequence ID" value="KAK6196398.1"/>
    <property type="molecule type" value="Genomic_DNA"/>
</dbReference>
<dbReference type="Proteomes" id="UP001347796">
    <property type="component" value="Unassembled WGS sequence"/>
</dbReference>
<dbReference type="AlphaFoldDB" id="A0AAN8KP75"/>
<evidence type="ECO:0000313" key="2">
    <source>
        <dbReference type="Proteomes" id="UP001347796"/>
    </source>
</evidence>
<evidence type="ECO:0000313" key="1">
    <source>
        <dbReference type="EMBL" id="KAK6196398.1"/>
    </source>
</evidence>
<accession>A0AAN8KP75</accession>
<gene>
    <name evidence="1" type="ORF">SNE40_001631</name>
</gene>
<keyword evidence="2" id="KW-1185">Reference proteome</keyword>
<organism evidence="1 2">
    <name type="scientific">Patella caerulea</name>
    <name type="common">Rayed Mediterranean limpet</name>
    <dbReference type="NCBI Taxonomy" id="87958"/>
    <lineage>
        <taxon>Eukaryota</taxon>
        <taxon>Metazoa</taxon>
        <taxon>Spiralia</taxon>
        <taxon>Lophotrochozoa</taxon>
        <taxon>Mollusca</taxon>
        <taxon>Gastropoda</taxon>
        <taxon>Patellogastropoda</taxon>
        <taxon>Patelloidea</taxon>
        <taxon>Patellidae</taxon>
        <taxon>Patella</taxon>
    </lineage>
</organism>
<name>A0AAN8KP75_PATCE</name>
<proteinExistence type="predicted"/>
<protein>
    <submittedName>
        <fullName evidence="1">Uncharacterized protein</fullName>
    </submittedName>
</protein>
<reference evidence="1 2" key="1">
    <citation type="submission" date="2024-01" db="EMBL/GenBank/DDBJ databases">
        <title>The genome of the rayed Mediterranean limpet Patella caerulea (Linnaeus, 1758).</title>
        <authorList>
            <person name="Anh-Thu Weber A."/>
            <person name="Halstead-Nussloch G."/>
        </authorList>
    </citation>
    <scope>NUCLEOTIDE SEQUENCE [LARGE SCALE GENOMIC DNA]</scope>
    <source>
        <strain evidence="1">AATW-2023a</strain>
        <tissue evidence="1">Whole specimen</tissue>
    </source>
</reference>
<sequence length="103" mass="11350">MKQVQSKRCKQIWDNTENNTMINNTANDAMVGNTKISHYFPCITDTLVWVTQGRDTNISNVTEETLPDVPSSLKDANHLQVLVTGSLHLVGGVLLQISPGLND</sequence>